<proteinExistence type="predicted"/>
<dbReference type="Proteomes" id="UP000034894">
    <property type="component" value="Unassembled WGS sequence"/>
</dbReference>
<accession>A0A0G1FT43</accession>
<keyword evidence="1" id="KW-0812">Transmembrane</keyword>
<protein>
    <recommendedName>
        <fullName evidence="4">Type 4 fimbrial biogenesis protein PilX N-terminal domain-containing protein</fullName>
    </recommendedName>
</protein>
<keyword evidence="1" id="KW-1133">Transmembrane helix</keyword>
<reference evidence="2 3" key="1">
    <citation type="journal article" date="2015" name="Nature">
        <title>rRNA introns, odd ribosomes, and small enigmatic genomes across a large radiation of phyla.</title>
        <authorList>
            <person name="Brown C.T."/>
            <person name="Hug L.A."/>
            <person name="Thomas B.C."/>
            <person name="Sharon I."/>
            <person name="Castelle C.J."/>
            <person name="Singh A."/>
            <person name="Wilkins M.J."/>
            <person name="Williams K.H."/>
            <person name="Banfield J.F."/>
        </authorList>
    </citation>
    <scope>NUCLEOTIDE SEQUENCE [LARGE SCALE GENOMIC DNA]</scope>
</reference>
<dbReference type="AlphaFoldDB" id="A0A0G1FT43"/>
<dbReference type="STRING" id="1618443.UV73_C0003G0123"/>
<evidence type="ECO:0000313" key="3">
    <source>
        <dbReference type="Proteomes" id="UP000034894"/>
    </source>
</evidence>
<evidence type="ECO:0008006" key="4">
    <source>
        <dbReference type="Google" id="ProtNLM"/>
    </source>
</evidence>
<dbReference type="EMBL" id="LCFP01000003">
    <property type="protein sequence ID" value="KKS98181.1"/>
    <property type="molecule type" value="Genomic_DNA"/>
</dbReference>
<gene>
    <name evidence="2" type="ORF">UV73_C0003G0123</name>
</gene>
<evidence type="ECO:0000313" key="2">
    <source>
        <dbReference type="EMBL" id="KKS98181.1"/>
    </source>
</evidence>
<sequence>MKKTNSQGFAMVILLFLMLLTVTIITAAVSLIILDSSSSTLIAASDSAKSIADSCMENAVIRLIRDPAYTGEELNINGGSCRISVLGSTVKTATSEADFGGKNKKVEVNLNLNNNIVTLSSWKEIF</sequence>
<evidence type="ECO:0000256" key="1">
    <source>
        <dbReference type="SAM" id="Phobius"/>
    </source>
</evidence>
<name>A0A0G1FT43_9BACT</name>
<organism evidence="2 3">
    <name type="scientific">Candidatus Gottesmanbacteria bacterium GW2011_GWA2_43_14</name>
    <dbReference type="NCBI Taxonomy" id="1618443"/>
    <lineage>
        <taxon>Bacteria</taxon>
        <taxon>Candidatus Gottesmaniibacteriota</taxon>
    </lineage>
</organism>
<feature type="transmembrane region" description="Helical" evidence="1">
    <location>
        <begin position="12"/>
        <end position="34"/>
    </location>
</feature>
<keyword evidence="1" id="KW-0472">Membrane</keyword>
<comment type="caution">
    <text evidence="2">The sequence shown here is derived from an EMBL/GenBank/DDBJ whole genome shotgun (WGS) entry which is preliminary data.</text>
</comment>